<gene>
    <name evidence="1" type="ORF">PFDSM3638_00620</name>
</gene>
<name>A0A5C0XLQ4_PYRFU</name>
<organism evidence="1 2">
    <name type="scientific">Pyrococcus furiosus (strain ATCC 43587 / DSM 3638 / JCM 8422 / Vc1)</name>
    <dbReference type="NCBI Taxonomy" id="186497"/>
    <lineage>
        <taxon>Archaea</taxon>
        <taxon>Methanobacteriati</taxon>
        <taxon>Methanobacteriota</taxon>
        <taxon>Thermococci</taxon>
        <taxon>Thermococcales</taxon>
        <taxon>Thermococcaceae</taxon>
        <taxon>Pyrococcus</taxon>
    </lineage>
</organism>
<dbReference type="GeneID" id="41711926"/>
<dbReference type="Proteomes" id="UP000324354">
    <property type="component" value="Chromosome"/>
</dbReference>
<dbReference type="EMBL" id="CP023154">
    <property type="protein sequence ID" value="QEK77866.1"/>
    <property type="molecule type" value="Genomic_DNA"/>
</dbReference>
<dbReference type="OrthoDB" id="85965at2157"/>
<dbReference type="AlphaFoldDB" id="A0A5C0XLQ4"/>
<dbReference type="GeneID" id="13300971"/>
<dbReference type="RefSeq" id="WP_011011249.1">
    <property type="nucleotide sequence ID" value="NC_003413.1"/>
</dbReference>
<evidence type="ECO:0000313" key="1">
    <source>
        <dbReference type="EMBL" id="QEK77866.1"/>
    </source>
</evidence>
<sequence length="300" mass="33306">MLNVAGIGVEIRGDLDDGFEDAFLSTFSKRYLPDVSMRKSTVNVVIKRRKGKSFRVFGALYDNHGVDEYIIESPPPKAYENESPVFFLLQAVARAGAKLGKIFLTDSASILKDNEGILFLGYPHSGKSTLSSLALAEGFPVLSTENTVVEVRNGKLYITGGTSVLVYDPVIEEIYGVKLPYDEVTRSGYRIKSVEDPKRAEILGKGVKVSLIVVLHSAFNCKGFSFSEVKGRKVRKTLWYFATSLVKGVDYYEPRPLDLPITPEIWEELENFLNAAGSVRIIEAFGNHREILLGIINDEV</sequence>
<evidence type="ECO:0000313" key="2">
    <source>
        <dbReference type="Proteomes" id="UP000324354"/>
    </source>
</evidence>
<protein>
    <submittedName>
        <fullName evidence="1">Uncharacterized protein</fullName>
    </submittedName>
</protein>
<proteinExistence type="predicted"/>
<reference evidence="1 2" key="1">
    <citation type="submission" date="2017-08" db="EMBL/GenBank/DDBJ databases">
        <title>Resequencing and Reannotation of the genome of Pyrococcus furiosus type strain DSM3638.</title>
        <authorList>
            <person name="Reichelt R.M."/>
            <person name="Bunk B."/>
        </authorList>
    </citation>
    <scope>NUCLEOTIDE SEQUENCE [LARGE SCALE GENOMIC DNA]</scope>
    <source>
        <strain evidence="1 2">DSM 3638</strain>
    </source>
</reference>
<accession>A0A5C0XLQ4</accession>